<organism evidence="1 2">
    <name type="scientific">Runella defluvii</name>
    <dbReference type="NCBI Taxonomy" id="370973"/>
    <lineage>
        <taxon>Bacteria</taxon>
        <taxon>Pseudomonadati</taxon>
        <taxon>Bacteroidota</taxon>
        <taxon>Cytophagia</taxon>
        <taxon>Cytophagales</taxon>
        <taxon>Spirosomataceae</taxon>
        <taxon>Runella</taxon>
    </lineage>
</organism>
<sequence length="219" mass="25385">MEKSFSDCTLLYLEKNFGLEQVDTLAGLTNWLQLSEEITLSDFEKEELALFQSLLKDNILHWNEQELSLHFIGPMFSSVRFTNRQHYFNLFAERPIETIVEDLNHQSIRLYGKPDGLIATGYREPESPFFCFTEYKKHREPNGEPEGQCLSAMLVGQTINQKPGQAMYGCFVMGRDWYFMVLEGQSYCISRGYDATTEHLYVIFKMLKALKETIKALTA</sequence>
<reference evidence="1 2" key="1">
    <citation type="submission" date="2020-08" db="EMBL/GenBank/DDBJ databases">
        <title>Genomic Encyclopedia of Type Strains, Phase IV (KMG-IV): sequencing the most valuable type-strain genomes for metagenomic binning, comparative biology and taxonomic classification.</title>
        <authorList>
            <person name="Goeker M."/>
        </authorList>
    </citation>
    <scope>NUCLEOTIDE SEQUENCE [LARGE SCALE GENOMIC DNA]</scope>
    <source>
        <strain evidence="1 2">DSM 17976</strain>
    </source>
</reference>
<dbReference type="AlphaFoldDB" id="A0A7W5ZMF2"/>
<proteinExistence type="predicted"/>
<protein>
    <submittedName>
        <fullName evidence="1">Uncharacterized protein</fullName>
    </submittedName>
</protein>
<keyword evidence="2" id="KW-1185">Reference proteome</keyword>
<comment type="caution">
    <text evidence="1">The sequence shown here is derived from an EMBL/GenBank/DDBJ whole genome shotgun (WGS) entry which is preliminary data.</text>
</comment>
<accession>A0A7W5ZMF2</accession>
<name>A0A7W5ZMF2_9BACT</name>
<gene>
    <name evidence="1" type="ORF">FHS57_003580</name>
</gene>
<dbReference type="Proteomes" id="UP000541352">
    <property type="component" value="Unassembled WGS sequence"/>
</dbReference>
<evidence type="ECO:0000313" key="2">
    <source>
        <dbReference type="Proteomes" id="UP000541352"/>
    </source>
</evidence>
<dbReference type="RefSeq" id="WP_183975960.1">
    <property type="nucleotide sequence ID" value="NZ_JACIBY010000007.1"/>
</dbReference>
<dbReference type="EMBL" id="JACIBY010000007">
    <property type="protein sequence ID" value="MBB3839571.1"/>
    <property type="molecule type" value="Genomic_DNA"/>
</dbReference>
<evidence type="ECO:0000313" key="1">
    <source>
        <dbReference type="EMBL" id="MBB3839571.1"/>
    </source>
</evidence>